<dbReference type="Proteomes" id="UP001058860">
    <property type="component" value="Chromosome"/>
</dbReference>
<organism evidence="2 3">
    <name type="scientific">Svornostia abyssi</name>
    <dbReference type="NCBI Taxonomy" id="2898438"/>
    <lineage>
        <taxon>Bacteria</taxon>
        <taxon>Bacillati</taxon>
        <taxon>Actinomycetota</taxon>
        <taxon>Thermoleophilia</taxon>
        <taxon>Solirubrobacterales</taxon>
        <taxon>Baekduiaceae</taxon>
        <taxon>Svornostia</taxon>
    </lineage>
</organism>
<dbReference type="Pfam" id="PF17765">
    <property type="entry name" value="MLTR_LBD"/>
    <property type="match status" value="1"/>
</dbReference>
<sequence length="117" mass="12927">MPFFDPAAAEFYPRWDQVAGELVAHLRSLAGSNPYDRGLTDVVGELSTRSPEFRQLWAAHNVRWHASGVEHLRHPIVGEMELTYESMGMQADSDLALSIFTAEPGSASEDALRILAS</sequence>
<proteinExistence type="predicted"/>
<protein>
    <recommendedName>
        <fullName evidence="1">MmyB-like transcription regulator ligand binding domain-containing protein</fullName>
    </recommendedName>
</protein>
<dbReference type="PANTHER" id="PTHR35010">
    <property type="entry name" value="BLL4672 PROTEIN-RELATED"/>
    <property type="match status" value="1"/>
</dbReference>
<evidence type="ECO:0000259" key="1">
    <source>
        <dbReference type="Pfam" id="PF17765"/>
    </source>
</evidence>
<dbReference type="InterPro" id="IPR041413">
    <property type="entry name" value="MLTR_LBD"/>
</dbReference>
<dbReference type="EMBL" id="CP088295">
    <property type="protein sequence ID" value="UUY06349.1"/>
    <property type="molecule type" value="Genomic_DNA"/>
</dbReference>
<accession>A0ABY5PP51</accession>
<feature type="domain" description="MmyB-like transcription regulator ligand binding" evidence="1">
    <location>
        <begin position="3"/>
        <end position="115"/>
    </location>
</feature>
<dbReference type="PANTHER" id="PTHR35010:SF2">
    <property type="entry name" value="BLL4672 PROTEIN"/>
    <property type="match status" value="1"/>
</dbReference>
<name>A0ABY5PP51_9ACTN</name>
<keyword evidence="3" id="KW-1185">Reference proteome</keyword>
<evidence type="ECO:0000313" key="3">
    <source>
        <dbReference type="Proteomes" id="UP001058860"/>
    </source>
</evidence>
<dbReference type="Gene3D" id="3.30.450.180">
    <property type="match status" value="1"/>
</dbReference>
<reference evidence="3" key="1">
    <citation type="submission" date="2021-11" db="EMBL/GenBank/DDBJ databases">
        <title>Cultivation dependent microbiological survey of springs from the worlds oldest radium mine currently devoted to the extraction of radon-saturated water.</title>
        <authorList>
            <person name="Kapinusova G."/>
            <person name="Smrhova T."/>
            <person name="Strejcek M."/>
            <person name="Suman J."/>
            <person name="Jani K."/>
            <person name="Pajer P."/>
            <person name="Uhlik O."/>
        </authorList>
    </citation>
    <scope>NUCLEOTIDE SEQUENCE [LARGE SCALE GENOMIC DNA]</scope>
    <source>
        <strain evidence="3">J379</strain>
    </source>
</reference>
<dbReference type="RefSeq" id="WP_353866826.1">
    <property type="nucleotide sequence ID" value="NZ_CP088295.1"/>
</dbReference>
<gene>
    <name evidence="2" type="ORF">LRS13_20425</name>
</gene>
<evidence type="ECO:0000313" key="2">
    <source>
        <dbReference type="EMBL" id="UUY06349.1"/>
    </source>
</evidence>